<dbReference type="Gene3D" id="3.20.20.10">
    <property type="entry name" value="Alanine racemase"/>
    <property type="match status" value="1"/>
</dbReference>
<dbReference type="PIRSF" id="PIRSF004848">
    <property type="entry name" value="YBL036c_PLPDEIII"/>
    <property type="match status" value="1"/>
</dbReference>
<comment type="cofactor">
    <cofactor evidence="3">
        <name>pyridoxal 5'-phosphate</name>
        <dbReference type="ChEBI" id="CHEBI:597326"/>
    </cofactor>
</comment>
<dbReference type="InterPro" id="IPR011078">
    <property type="entry name" value="PyrdxlP_homeostasis"/>
</dbReference>
<dbReference type="InterPro" id="IPR029066">
    <property type="entry name" value="PLP-binding_barrel"/>
</dbReference>
<evidence type="ECO:0000313" key="6">
    <source>
        <dbReference type="EMBL" id="BBH50060.1"/>
    </source>
</evidence>
<evidence type="ECO:0000256" key="4">
    <source>
        <dbReference type="RuleBase" id="RU004514"/>
    </source>
</evidence>
<dbReference type="EMBL" id="AP019367">
    <property type="protein sequence ID" value="BBH50060.1"/>
    <property type="molecule type" value="Genomic_DNA"/>
</dbReference>
<sequence>MSSSKDAPSLEPDGPYVSFVRQRRSAILERLGDACARAGRDVASVTLAAVSKTVGPVEAVAAMRAGYEVFAENRPQELVRKLDALAAAGIEAPRFDMIGNLQKNKINQVLGRASLIQSISSATLAQAVSKRAEREGLRVPVLLECNVSGEQSKVGFSPDEVREAAEGLAALPGIRIEGVMSMAPAHDPAEARRTFSGARELAEELRDRTGLALPVLSCGMSDDFEIAVEEGSTLVRLGRIVFSADYDLS</sequence>
<dbReference type="PANTHER" id="PTHR10146:SF14">
    <property type="entry name" value="PYRIDOXAL PHOSPHATE HOMEOSTASIS PROTEIN"/>
    <property type="match status" value="1"/>
</dbReference>
<feature type="domain" description="Alanine racemase N-terminal" evidence="5">
    <location>
        <begin position="44"/>
        <end position="242"/>
    </location>
</feature>
<dbReference type="PANTHER" id="PTHR10146">
    <property type="entry name" value="PROLINE SYNTHETASE CO-TRANSCRIBED BACTERIAL HOMOLOG PROTEIN"/>
    <property type="match status" value="1"/>
</dbReference>
<proteinExistence type="inferred from homology"/>
<evidence type="ECO:0000256" key="3">
    <source>
        <dbReference type="PIRSR" id="PIRSR004848-1"/>
    </source>
</evidence>
<feature type="modified residue" description="N6-(pyridoxal phosphate)lysine" evidence="2 3">
    <location>
        <position position="52"/>
    </location>
</feature>
<dbReference type="AlphaFoldDB" id="A0A3G9K9T7"/>
<protein>
    <recommendedName>
        <fullName evidence="2">Pyridoxal phosphate homeostasis protein</fullName>
        <shortName evidence="2">PLP homeostasis protein</shortName>
    </recommendedName>
</protein>
<comment type="similarity">
    <text evidence="2 4">Belongs to the pyridoxal phosphate-binding protein YggS/PROSC family.</text>
</comment>
<accession>A0A3G9K9T7</accession>
<gene>
    <name evidence="6" type="primary">ylmE</name>
    <name evidence="6" type="ORF">Pcatena_06470</name>
</gene>
<dbReference type="SUPFAM" id="SSF51419">
    <property type="entry name" value="PLP-binding barrel"/>
    <property type="match status" value="1"/>
</dbReference>
<dbReference type="GeneID" id="88848776"/>
<dbReference type="OrthoDB" id="9804072at2"/>
<organism evidence="6 7">
    <name type="scientific">Parolsenella catena</name>
    <dbReference type="NCBI Taxonomy" id="2003188"/>
    <lineage>
        <taxon>Bacteria</taxon>
        <taxon>Bacillati</taxon>
        <taxon>Actinomycetota</taxon>
        <taxon>Coriobacteriia</taxon>
        <taxon>Coriobacteriales</taxon>
        <taxon>Atopobiaceae</taxon>
        <taxon>Parolsenella</taxon>
    </lineage>
</organism>
<dbReference type="Pfam" id="PF01168">
    <property type="entry name" value="Ala_racemase_N"/>
    <property type="match status" value="1"/>
</dbReference>
<dbReference type="KEGG" id="pcat:Pcatena_06470"/>
<name>A0A3G9K9T7_9ACTN</name>
<reference evidence="7" key="1">
    <citation type="submission" date="2018-11" db="EMBL/GenBank/DDBJ databases">
        <title>Comparative genomics of Parolsenella catena and Libanicoccus massiliensis: Reclassification of Libanicoccus massiliensis as Parolsenella massiliensis comb. nov.</title>
        <authorList>
            <person name="Sakamoto M."/>
            <person name="Ikeyama N."/>
            <person name="Murakami T."/>
            <person name="Mori H."/>
            <person name="Yuki M."/>
            <person name="Ohkuma M."/>
        </authorList>
    </citation>
    <scope>NUCLEOTIDE SEQUENCE [LARGE SCALE GENOMIC DNA]</scope>
    <source>
        <strain evidence="7">JCM 31932</strain>
    </source>
</reference>
<dbReference type="RefSeq" id="WP_126421590.1">
    <property type="nucleotide sequence ID" value="NZ_AP019367.1"/>
</dbReference>
<dbReference type="InterPro" id="IPR001608">
    <property type="entry name" value="Ala_racemase_N"/>
</dbReference>
<evidence type="ECO:0000256" key="2">
    <source>
        <dbReference type="HAMAP-Rule" id="MF_02087"/>
    </source>
</evidence>
<dbReference type="NCBIfam" id="TIGR00044">
    <property type="entry name" value="YggS family pyridoxal phosphate-dependent enzyme"/>
    <property type="match status" value="1"/>
</dbReference>
<evidence type="ECO:0000313" key="7">
    <source>
        <dbReference type="Proteomes" id="UP000273154"/>
    </source>
</evidence>
<evidence type="ECO:0000259" key="5">
    <source>
        <dbReference type="Pfam" id="PF01168"/>
    </source>
</evidence>
<evidence type="ECO:0000256" key="1">
    <source>
        <dbReference type="ARBA" id="ARBA00022898"/>
    </source>
</evidence>
<dbReference type="HAMAP" id="MF_02087">
    <property type="entry name" value="PLP_homeostasis"/>
    <property type="match status" value="1"/>
</dbReference>
<dbReference type="GO" id="GO:0030170">
    <property type="term" value="F:pyridoxal phosphate binding"/>
    <property type="evidence" value="ECO:0007669"/>
    <property type="project" value="UniProtKB-UniRule"/>
</dbReference>
<dbReference type="Proteomes" id="UP000273154">
    <property type="component" value="Chromosome"/>
</dbReference>
<comment type="function">
    <text evidence="2">Pyridoxal 5'-phosphate (PLP)-binding protein, which is involved in PLP homeostasis.</text>
</comment>
<dbReference type="CDD" id="cd00635">
    <property type="entry name" value="PLPDE_III_YBL036c_like"/>
    <property type="match status" value="1"/>
</dbReference>
<keyword evidence="1 2" id="KW-0663">Pyridoxal phosphate</keyword>
<keyword evidence="7" id="KW-1185">Reference proteome</keyword>